<reference evidence="4 5" key="1">
    <citation type="submission" date="2016-10" db="EMBL/GenBank/DDBJ databases">
        <authorList>
            <person name="de Groot N.N."/>
        </authorList>
    </citation>
    <scope>NUCLEOTIDE SEQUENCE [LARGE SCALE GENOMIC DNA]</scope>
    <source>
        <strain evidence="4 5">DSM 22900</strain>
    </source>
</reference>
<dbReference type="InterPro" id="IPR032508">
    <property type="entry name" value="FecR_C"/>
</dbReference>
<dbReference type="InterPro" id="IPR006860">
    <property type="entry name" value="FecR"/>
</dbReference>
<dbReference type="STRING" id="623281.SAMN05421747_10164"/>
<keyword evidence="1" id="KW-0472">Membrane</keyword>
<dbReference type="PANTHER" id="PTHR30273">
    <property type="entry name" value="PERIPLASMIC SIGNAL SENSOR AND SIGMA FACTOR ACTIVATOR FECR-RELATED"/>
    <property type="match status" value="1"/>
</dbReference>
<evidence type="ECO:0000259" key="2">
    <source>
        <dbReference type="Pfam" id="PF04773"/>
    </source>
</evidence>
<organism evidence="4 5">
    <name type="scientific">Parapedobacter composti</name>
    <dbReference type="NCBI Taxonomy" id="623281"/>
    <lineage>
        <taxon>Bacteria</taxon>
        <taxon>Pseudomonadati</taxon>
        <taxon>Bacteroidota</taxon>
        <taxon>Sphingobacteriia</taxon>
        <taxon>Sphingobacteriales</taxon>
        <taxon>Sphingobacteriaceae</taxon>
        <taxon>Parapedobacter</taxon>
    </lineage>
</organism>
<accession>A0A1I1DZN2</accession>
<dbReference type="GO" id="GO:0016989">
    <property type="term" value="F:sigma factor antagonist activity"/>
    <property type="evidence" value="ECO:0007669"/>
    <property type="project" value="TreeGrafter"/>
</dbReference>
<feature type="domain" description="FecR protein" evidence="2">
    <location>
        <begin position="123"/>
        <end position="219"/>
    </location>
</feature>
<feature type="domain" description="Protein FecR C-terminal" evidence="3">
    <location>
        <begin position="264"/>
        <end position="323"/>
    </location>
</feature>
<dbReference type="OrthoDB" id="1523489at2"/>
<dbReference type="Gene3D" id="3.55.50.30">
    <property type="match status" value="1"/>
</dbReference>
<dbReference type="Gene3D" id="2.60.120.1440">
    <property type="match status" value="1"/>
</dbReference>
<evidence type="ECO:0000256" key="1">
    <source>
        <dbReference type="SAM" id="Phobius"/>
    </source>
</evidence>
<dbReference type="Proteomes" id="UP000199577">
    <property type="component" value="Unassembled WGS sequence"/>
</dbReference>
<evidence type="ECO:0000313" key="4">
    <source>
        <dbReference type="EMBL" id="SFB78043.1"/>
    </source>
</evidence>
<dbReference type="Pfam" id="PF16344">
    <property type="entry name" value="FecR_C"/>
    <property type="match status" value="1"/>
</dbReference>
<dbReference type="Pfam" id="PF04773">
    <property type="entry name" value="FecR"/>
    <property type="match status" value="1"/>
</dbReference>
<keyword evidence="1" id="KW-0812">Transmembrane</keyword>
<dbReference type="PANTHER" id="PTHR30273:SF2">
    <property type="entry name" value="PROTEIN FECR"/>
    <property type="match status" value="1"/>
</dbReference>
<sequence>MLMKKLEKLLASESFVNYVHRRNQADITWWEQWIKENPQHEELVERATLVVYSLRFNPGVLDERVTAEQWYKLQARIRKEAYAVNNTTNSGRKQFYRFAAACMGLLALVGAYYLFWYNPKIIYETGIAQKATLKLPDDSEVTLNRNSAIQFLKSWEKDTVRQVWLQGEAYFKVNREKGADGGYKRFEVHTDQLIIDVVGTAFSVNTFGGDYVSLESGRVDLRLKGMDDVYTLFPGQMAKVNDAGHIEMSELKVGPHISWVDGKITLNDNSLGEVITFIEHSYGLTVHCDEKDLLGRKLSGQMRIDNLDDLLAVLEKVLDLVIVKDHGNVKIFAIK</sequence>
<keyword evidence="1" id="KW-1133">Transmembrane helix</keyword>
<dbReference type="InterPro" id="IPR012373">
    <property type="entry name" value="Ferrdict_sens_TM"/>
</dbReference>
<gene>
    <name evidence="4" type="ORF">SAMN05421747_10164</name>
</gene>
<dbReference type="EMBL" id="FOLL01000001">
    <property type="protein sequence ID" value="SFB78043.1"/>
    <property type="molecule type" value="Genomic_DNA"/>
</dbReference>
<feature type="transmembrane region" description="Helical" evidence="1">
    <location>
        <begin position="95"/>
        <end position="116"/>
    </location>
</feature>
<name>A0A1I1DZN2_9SPHI</name>
<keyword evidence="5" id="KW-1185">Reference proteome</keyword>
<evidence type="ECO:0000313" key="5">
    <source>
        <dbReference type="Proteomes" id="UP000199577"/>
    </source>
</evidence>
<dbReference type="AlphaFoldDB" id="A0A1I1DZN2"/>
<evidence type="ECO:0000259" key="3">
    <source>
        <dbReference type="Pfam" id="PF16344"/>
    </source>
</evidence>
<proteinExistence type="predicted"/>
<dbReference type="PIRSF" id="PIRSF018266">
    <property type="entry name" value="FecR"/>
    <property type="match status" value="1"/>
</dbReference>
<protein>
    <submittedName>
        <fullName evidence="4">Ferric-dicitrate binding protein FerR, regulates iron transport through sigma-19</fullName>
    </submittedName>
</protein>